<keyword evidence="10" id="KW-0325">Glycoprotein</keyword>
<evidence type="ECO:0000256" key="2">
    <source>
        <dbReference type="ARBA" id="ARBA00007904"/>
    </source>
</evidence>
<dbReference type="InterPro" id="IPR018391">
    <property type="entry name" value="PQQ_b-propeller_rpt"/>
</dbReference>
<evidence type="ECO:0000256" key="3">
    <source>
        <dbReference type="ARBA" id="ARBA00011276"/>
    </source>
</evidence>
<dbReference type="InterPro" id="IPR011678">
    <property type="entry name" value="EMC1_C"/>
</dbReference>
<comment type="subunit">
    <text evidence="3">Component of the ER membrane protein complex (EMC).</text>
</comment>
<accession>A0AAN8Z5M1</accession>
<dbReference type="InterPro" id="IPR058545">
    <property type="entry name" value="Beta-prop_EMC1_1st"/>
</dbReference>
<evidence type="ECO:0000256" key="6">
    <source>
        <dbReference type="ARBA" id="ARBA00022729"/>
    </source>
</evidence>
<dbReference type="InterPro" id="IPR026895">
    <property type="entry name" value="EMC1"/>
</dbReference>
<comment type="subcellular location">
    <subcellularLocation>
        <location evidence="1">Endoplasmic reticulum membrane</location>
        <topology evidence="1">Single-pass type I membrane protein</topology>
    </subcellularLocation>
</comment>
<feature type="transmembrane region" description="Helical" evidence="11">
    <location>
        <begin position="941"/>
        <end position="963"/>
    </location>
</feature>
<keyword evidence="5 11" id="KW-0812">Transmembrane</keyword>
<evidence type="ECO:0000256" key="10">
    <source>
        <dbReference type="ARBA" id="ARBA00023180"/>
    </source>
</evidence>
<evidence type="ECO:0000256" key="8">
    <source>
        <dbReference type="ARBA" id="ARBA00022989"/>
    </source>
</evidence>
<proteinExistence type="inferred from homology"/>
<keyword evidence="16" id="KW-1185">Reference proteome</keyword>
<evidence type="ECO:0000256" key="9">
    <source>
        <dbReference type="ARBA" id="ARBA00023136"/>
    </source>
</evidence>
<feature type="domain" description="EMC1 first beta-propeller" evidence="14">
    <location>
        <begin position="21"/>
        <end position="407"/>
    </location>
</feature>
<keyword evidence="6 12" id="KW-0732">Signal</keyword>
<evidence type="ECO:0000313" key="16">
    <source>
        <dbReference type="Proteomes" id="UP001370490"/>
    </source>
</evidence>
<name>A0AAN8Z5M1_9MAGN</name>
<dbReference type="AlphaFoldDB" id="A0AAN8Z5M1"/>
<sequence>MAIRAFFLVLLFCSSLIPSFALYEDQVGLMDWHQQYIGKVKDAVFHTQKAGRKRVIVSTEENVVASLDLRHGQIFWRRVLGPNDAIDGIDIALGKFVITLSSRGGILRAWNLPDGQMVWETSIQGSGASKSVFLIPKVGGDNLIFGLGKGCLYAVSAIDGEVLWKRDMTAESLEIQQIIQAVDSDVLHVSGIIGSNQFGTCKVDAKNGELLMHNTADIPGGLYGEVIPVSSNTLVALDSTRTTLISILFSDGEIILEHTPISNFVGDSYGIAVISPTKLTGTFALKIETLVLFVRLTSEGRLEVVDKIKQPTATSDMLALSEGQQAVGIVQHEDGMIHFSVKLVHDWGNSLLEESIVMDHQRGLSDKVFINNYIRTDRSHGFRALIVMEDHSLILVQQGEIVWRREDGLASVIDVTTSELPVEKDGVSVSKVEHSLFEWLKGHLLKLKGSLMLASTEDLVAIQDLRLKSSEKNKLTRDHNGFRKLLIVLTRAGKLYALHTGDGRIIWSLLLPSLRKTEACECPTGLNLYQWQVPHHHAMDENPSVLIVGRCSSSSDSPGVSSFVDTYTGKELNSLHLLHSVAQVIQLPFTDSTEQRLHLIIDTDKRGHLYPRTPEAREIFQREFSNIYWYSVDTDSSVIRGHMLKSNCISKATNEYCFTTRDLWSVVFPSESEKIIATVTRKVNEVVHTQAKVIADQDVMYKYISKNLLFVATVAPKASGEIGSVMPEEAWLVVYIIDTITGRILQRMTHHGSQGPVHAVFSENWVVYHYFNLRAHRYEISVIEIYDQSRADNKDVLKLVLGKHNLTSPISSYSHPEVVAKSQSYFFSHSVKAMAVTLTAKGITSKHILIGTIGDQRYLDPRRSLNPSQAEKEEGVIPLTDSLPIVPQSYVTHAFKVEGLRGIVTIPAKLESTTLVFAHGVDLYFTRIAPSRTYDSLTEDFSYALLLITIVALVAAIFVTWILSEKKELRDKWSVHLVWKWAFRTGNV</sequence>
<feature type="chain" id="PRO_5042887749" description="ER membrane protein complex subunit 1" evidence="12">
    <location>
        <begin position="22"/>
        <end position="988"/>
    </location>
</feature>
<dbReference type="Pfam" id="PF07774">
    <property type="entry name" value="EMC1_C"/>
    <property type="match status" value="1"/>
</dbReference>
<evidence type="ECO:0000259" key="14">
    <source>
        <dbReference type="Pfam" id="PF25293"/>
    </source>
</evidence>
<organism evidence="15 16">
    <name type="scientific">Dillenia turbinata</name>
    <dbReference type="NCBI Taxonomy" id="194707"/>
    <lineage>
        <taxon>Eukaryota</taxon>
        <taxon>Viridiplantae</taxon>
        <taxon>Streptophyta</taxon>
        <taxon>Embryophyta</taxon>
        <taxon>Tracheophyta</taxon>
        <taxon>Spermatophyta</taxon>
        <taxon>Magnoliopsida</taxon>
        <taxon>eudicotyledons</taxon>
        <taxon>Gunneridae</taxon>
        <taxon>Pentapetalae</taxon>
        <taxon>Dilleniales</taxon>
        <taxon>Dilleniaceae</taxon>
        <taxon>Dillenia</taxon>
    </lineage>
</organism>
<evidence type="ECO:0000256" key="5">
    <source>
        <dbReference type="ARBA" id="ARBA00022692"/>
    </source>
</evidence>
<evidence type="ECO:0000256" key="1">
    <source>
        <dbReference type="ARBA" id="ARBA00004115"/>
    </source>
</evidence>
<evidence type="ECO:0000313" key="15">
    <source>
        <dbReference type="EMBL" id="KAK6927374.1"/>
    </source>
</evidence>
<dbReference type="Proteomes" id="UP001370490">
    <property type="component" value="Unassembled WGS sequence"/>
</dbReference>
<dbReference type="Pfam" id="PF25293">
    <property type="entry name" value="Beta-prop_EMC1_N"/>
    <property type="match status" value="1"/>
</dbReference>
<dbReference type="SUPFAM" id="SSF50998">
    <property type="entry name" value="Quinoprotein alcohol dehydrogenase-like"/>
    <property type="match status" value="1"/>
</dbReference>
<dbReference type="InterPro" id="IPR015943">
    <property type="entry name" value="WD40/YVTN_repeat-like_dom_sf"/>
</dbReference>
<feature type="signal peptide" evidence="12">
    <location>
        <begin position="1"/>
        <end position="21"/>
    </location>
</feature>
<evidence type="ECO:0000256" key="4">
    <source>
        <dbReference type="ARBA" id="ARBA00020824"/>
    </source>
</evidence>
<dbReference type="PANTHER" id="PTHR21573">
    <property type="entry name" value="ER MEMBRANE PROTEIN COMPLEX SUBUNIT 1"/>
    <property type="match status" value="1"/>
</dbReference>
<dbReference type="InterPro" id="IPR011047">
    <property type="entry name" value="Quinoprotein_ADH-like_sf"/>
</dbReference>
<evidence type="ECO:0000259" key="13">
    <source>
        <dbReference type="Pfam" id="PF07774"/>
    </source>
</evidence>
<evidence type="ECO:0000256" key="11">
    <source>
        <dbReference type="SAM" id="Phobius"/>
    </source>
</evidence>
<dbReference type="GO" id="GO:0034975">
    <property type="term" value="P:protein folding in endoplasmic reticulum"/>
    <property type="evidence" value="ECO:0007669"/>
    <property type="project" value="TreeGrafter"/>
</dbReference>
<dbReference type="Gene3D" id="2.130.10.10">
    <property type="entry name" value="YVTN repeat-like/Quinoprotein amine dehydrogenase"/>
    <property type="match status" value="1"/>
</dbReference>
<protein>
    <recommendedName>
        <fullName evidence="4">ER membrane protein complex subunit 1</fullName>
    </recommendedName>
</protein>
<gene>
    <name evidence="15" type="ORF">RJ641_005965</name>
</gene>
<reference evidence="15 16" key="1">
    <citation type="submission" date="2023-12" db="EMBL/GenBank/DDBJ databases">
        <title>A high-quality genome assembly for Dillenia turbinata (Dilleniales).</title>
        <authorList>
            <person name="Chanderbali A."/>
        </authorList>
    </citation>
    <scope>NUCLEOTIDE SEQUENCE [LARGE SCALE GENOMIC DNA]</scope>
    <source>
        <strain evidence="15">LSX21</strain>
        <tissue evidence="15">Leaf</tissue>
    </source>
</reference>
<comment type="similarity">
    <text evidence="2">Belongs to the EMC1 family.</text>
</comment>
<dbReference type="EMBL" id="JBAMMX010000014">
    <property type="protein sequence ID" value="KAK6927374.1"/>
    <property type="molecule type" value="Genomic_DNA"/>
</dbReference>
<keyword evidence="9 11" id="KW-0472">Membrane</keyword>
<evidence type="ECO:0000256" key="12">
    <source>
        <dbReference type="SAM" id="SignalP"/>
    </source>
</evidence>
<evidence type="ECO:0000256" key="7">
    <source>
        <dbReference type="ARBA" id="ARBA00022824"/>
    </source>
</evidence>
<keyword evidence="8 11" id="KW-1133">Transmembrane helix</keyword>
<dbReference type="PANTHER" id="PTHR21573:SF0">
    <property type="entry name" value="ER MEMBRANE PROTEIN COMPLEX SUBUNIT 1"/>
    <property type="match status" value="1"/>
</dbReference>
<keyword evidence="7" id="KW-0256">Endoplasmic reticulum</keyword>
<dbReference type="GO" id="GO:0072546">
    <property type="term" value="C:EMC complex"/>
    <property type="evidence" value="ECO:0007669"/>
    <property type="project" value="InterPro"/>
</dbReference>
<comment type="caution">
    <text evidence="15">The sequence shown here is derived from an EMBL/GenBank/DDBJ whole genome shotgun (WGS) entry which is preliminary data.</text>
</comment>
<feature type="domain" description="ER membrane protein complex subunit 1 C-terminal" evidence="13">
    <location>
        <begin position="762"/>
        <end position="973"/>
    </location>
</feature>
<dbReference type="SMART" id="SM00564">
    <property type="entry name" value="PQQ"/>
    <property type="match status" value="4"/>
</dbReference>